<dbReference type="Gene3D" id="3.40.50.2000">
    <property type="entry name" value="Glycogen Phosphorylase B"/>
    <property type="match status" value="1"/>
</dbReference>
<sequence length="218" mass="24417">MMRRLRNEKFDLGISEAFSSCGFGIFEKIRLHKYLIASNTELMEALTEPFGISYNPAMSQGLSVHCFVLHYSSFSSSVGAEPHSKETMARCPSVFVNTNILLDFPREVNSKVVFVGGITASQSSSLSEDFKRLMDVSSGGVVLVSFGTIALSSRMPPSLKYVFVSVFRRFPEFQITFIWKYELDDEVASDLPNVVKRKWVPQSGLLGKCELVDFLCVH</sequence>
<dbReference type="InterPro" id="IPR050271">
    <property type="entry name" value="UDP-glycosyltransferase"/>
</dbReference>
<comment type="catalytic activity">
    <reaction evidence="5">
        <text>glucuronate acceptor + UDP-alpha-D-glucuronate = acceptor beta-D-glucuronoside + UDP + H(+)</text>
        <dbReference type="Rhea" id="RHEA:21032"/>
        <dbReference type="ChEBI" id="CHEBI:15378"/>
        <dbReference type="ChEBI" id="CHEBI:58052"/>
        <dbReference type="ChEBI" id="CHEBI:58223"/>
        <dbReference type="ChEBI" id="CHEBI:132367"/>
        <dbReference type="ChEBI" id="CHEBI:132368"/>
        <dbReference type="EC" id="2.4.1.17"/>
    </reaction>
</comment>
<gene>
    <name evidence="6" type="ORF">TCNE_LOCUS2575</name>
</gene>
<organism evidence="6">
    <name type="scientific">Toxocara canis</name>
    <name type="common">Canine roundworm</name>
    <dbReference type="NCBI Taxonomy" id="6265"/>
    <lineage>
        <taxon>Eukaryota</taxon>
        <taxon>Metazoa</taxon>
        <taxon>Ecdysozoa</taxon>
        <taxon>Nematoda</taxon>
        <taxon>Chromadorea</taxon>
        <taxon>Rhabditida</taxon>
        <taxon>Spirurina</taxon>
        <taxon>Ascaridomorpha</taxon>
        <taxon>Ascaridoidea</taxon>
        <taxon>Toxocaridae</taxon>
        <taxon>Toxocara</taxon>
    </lineage>
</organism>
<evidence type="ECO:0000313" key="6">
    <source>
        <dbReference type="EMBL" id="VDM28287.1"/>
    </source>
</evidence>
<proteinExistence type="inferred from homology"/>
<keyword evidence="4" id="KW-0808">Transferase</keyword>
<reference evidence="6" key="1">
    <citation type="submission" date="2018-11" db="EMBL/GenBank/DDBJ databases">
        <authorList>
            <consortium name="Pathogen Informatics"/>
        </authorList>
    </citation>
    <scope>NUCLEOTIDE SEQUENCE [LARGE SCALE GENOMIC DNA]</scope>
</reference>
<dbReference type="InterPro" id="IPR002213">
    <property type="entry name" value="UDP_glucos_trans"/>
</dbReference>
<evidence type="ECO:0000256" key="5">
    <source>
        <dbReference type="ARBA" id="ARBA00047475"/>
    </source>
</evidence>
<keyword evidence="3" id="KW-0328">Glycosyltransferase</keyword>
<dbReference type="GO" id="GO:0015020">
    <property type="term" value="F:glucuronosyltransferase activity"/>
    <property type="evidence" value="ECO:0007669"/>
    <property type="project" value="UniProtKB-EC"/>
</dbReference>
<dbReference type="SUPFAM" id="SSF53756">
    <property type="entry name" value="UDP-Glycosyltransferase/glycogen phosphorylase"/>
    <property type="match status" value="1"/>
</dbReference>
<accession>A0A3P7FIY4</accession>
<dbReference type="AlphaFoldDB" id="A0A3P7FIY4"/>
<protein>
    <recommendedName>
        <fullName evidence="2">glucuronosyltransferase</fullName>
        <ecNumber evidence="2">2.4.1.17</ecNumber>
    </recommendedName>
</protein>
<dbReference type="PANTHER" id="PTHR48043">
    <property type="entry name" value="EG:EG0003.4 PROTEIN-RELATED"/>
    <property type="match status" value="1"/>
</dbReference>
<evidence type="ECO:0000256" key="4">
    <source>
        <dbReference type="ARBA" id="ARBA00022679"/>
    </source>
</evidence>
<evidence type="ECO:0000256" key="2">
    <source>
        <dbReference type="ARBA" id="ARBA00012544"/>
    </source>
</evidence>
<comment type="similarity">
    <text evidence="1">Belongs to the UDP-glycosyltransferase family.</text>
</comment>
<dbReference type="EC" id="2.4.1.17" evidence="2"/>
<dbReference type="PANTHER" id="PTHR48043:SF145">
    <property type="entry name" value="FI06409P-RELATED"/>
    <property type="match status" value="1"/>
</dbReference>
<evidence type="ECO:0000256" key="1">
    <source>
        <dbReference type="ARBA" id="ARBA00009995"/>
    </source>
</evidence>
<dbReference type="Pfam" id="PF00201">
    <property type="entry name" value="UDPGT"/>
    <property type="match status" value="1"/>
</dbReference>
<evidence type="ECO:0000256" key="3">
    <source>
        <dbReference type="ARBA" id="ARBA00022676"/>
    </source>
</evidence>
<dbReference type="EMBL" id="UYWY01002671">
    <property type="protein sequence ID" value="VDM28287.1"/>
    <property type="molecule type" value="Genomic_DNA"/>
</dbReference>
<name>A0A3P7FIY4_TOXCA</name>